<evidence type="ECO:0000313" key="4">
    <source>
        <dbReference type="Proteomes" id="UP000681722"/>
    </source>
</evidence>
<comment type="caution">
    <text evidence="3">The sequence shown here is derived from an EMBL/GenBank/DDBJ whole genome shotgun (WGS) entry which is preliminary data.</text>
</comment>
<dbReference type="InterPro" id="IPR008491">
    <property type="entry name" value="CDK5RAP3"/>
</dbReference>
<proteinExistence type="inferred from homology"/>
<keyword evidence="2" id="KW-0175">Coiled coil</keyword>
<dbReference type="OrthoDB" id="340432at2759"/>
<accession>A0A8S3A9I4</accession>
<dbReference type="GO" id="GO:0007346">
    <property type="term" value="P:regulation of mitotic cell cycle"/>
    <property type="evidence" value="ECO:0007669"/>
    <property type="project" value="TreeGrafter"/>
</dbReference>
<evidence type="ECO:0000256" key="1">
    <source>
        <dbReference type="ARBA" id="ARBA00007478"/>
    </source>
</evidence>
<evidence type="ECO:0000313" key="3">
    <source>
        <dbReference type="EMBL" id="CAF4688280.1"/>
    </source>
</evidence>
<protein>
    <submittedName>
        <fullName evidence="3">Uncharacterized protein</fullName>
    </submittedName>
</protein>
<reference evidence="3" key="1">
    <citation type="submission" date="2021-02" db="EMBL/GenBank/DDBJ databases">
        <authorList>
            <person name="Nowell W R."/>
        </authorList>
    </citation>
    <scope>NUCLEOTIDE SEQUENCE</scope>
</reference>
<feature type="non-terminal residue" evidence="3">
    <location>
        <position position="1"/>
    </location>
</feature>
<dbReference type="PANTHER" id="PTHR14894:SF0">
    <property type="entry name" value="CDK5 REGULATORY SUBUNIT-ASSOCIATED PROTEIN 3"/>
    <property type="match status" value="1"/>
</dbReference>
<dbReference type="EMBL" id="CAJOBC010156974">
    <property type="protein sequence ID" value="CAF4688280.1"/>
    <property type="molecule type" value="Genomic_DNA"/>
</dbReference>
<dbReference type="Proteomes" id="UP000681722">
    <property type="component" value="Unassembled WGS sequence"/>
</dbReference>
<dbReference type="AlphaFoldDB" id="A0A8S3A9I4"/>
<comment type="similarity">
    <text evidence="1">Belongs to the CDK5RAP3 family.</text>
</comment>
<feature type="coiled-coil region" evidence="2">
    <location>
        <begin position="28"/>
        <end position="55"/>
    </location>
</feature>
<organism evidence="3 4">
    <name type="scientific">Didymodactylos carnosus</name>
    <dbReference type="NCBI Taxonomy" id="1234261"/>
    <lineage>
        <taxon>Eukaryota</taxon>
        <taxon>Metazoa</taxon>
        <taxon>Spiralia</taxon>
        <taxon>Gnathifera</taxon>
        <taxon>Rotifera</taxon>
        <taxon>Eurotatoria</taxon>
        <taxon>Bdelloidea</taxon>
        <taxon>Philodinida</taxon>
        <taxon>Philodinidae</taxon>
        <taxon>Didymodactylos</taxon>
    </lineage>
</organism>
<gene>
    <name evidence="3" type="ORF">SRO942_LOCUS51200</name>
</gene>
<dbReference type="Pfam" id="PF05600">
    <property type="entry name" value="CDK5RAP3"/>
    <property type="match status" value="1"/>
</dbReference>
<dbReference type="PANTHER" id="PTHR14894">
    <property type="entry name" value="CDK5 REGULATORY SUBUNIT-ASSOCIATED PROTEIN 3"/>
    <property type="match status" value="1"/>
</dbReference>
<evidence type="ECO:0000256" key="2">
    <source>
        <dbReference type="SAM" id="Coils"/>
    </source>
</evidence>
<dbReference type="GO" id="GO:0012505">
    <property type="term" value="C:endomembrane system"/>
    <property type="evidence" value="ECO:0007669"/>
    <property type="project" value="TreeGrafter"/>
</dbReference>
<sequence length="78" mass="9250">ECSQILQRNVMYEIPAIKKQITKTQQTRDECHTRHVELEKNIHEIEKQYTQLCTEMSIKGENVQAELIERIDHLPTLC</sequence>
<name>A0A8S3A9I4_9BILA</name>
<feature type="non-terminal residue" evidence="3">
    <location>
        <position position="78"/>
    </location>
</feature>